<comment type="caution">
    <text evidence="1">The sequence shown here is derived from an EMBL/GenBank/DDBJ whole genome shotgun (WGS) entry which is preliminary data.</text>
</comment>
<dbReference type="Proteomes" id="UP001519342">
    <property type="component" value="Unassembled WGS sequence"/>
</dbReference>
<organism evidence="1 2">
    <name type="scientific">Sedimentibacter acidaminivorans</name>
    <dbReference type="NCBI Taxonomy" id="913099"/>
    <lineage>
        <taxon>Bacteria</taxon>
        <taxon>Bacillati</taxon>
        <taxon>Bacillota</taxon>
        <taxon>Tissierellia</taxon>
        <taxon>Sedimentibacter</taxon>
    </lineage>
</organism>
<keyword evidence="2" id="KW-1185">Reference proteome</keyword>
<accession>A0ABS4GA35</accession>
<dbReference type="Gene3D" id="3.10.310.10">
    <property type="entry name" value="Diaminopimelate Epimerase, Chain A, domain 1"/>
    <property type="match status" value="2"/>
</dbReference>
<evidence type="ECO:0000313" key="2">
    <source>
        <dbReference type="Proteomes" id="UP001519342"/>
    </source>
</evidence>
<dbReference type="Pfam" id="PF26317">
    <property type="entry name" value="CntK_N"/>
    <property type="match status" value="1"/>
</dbReference>
<dbReference type="SUPFAM" id="SSF54506">
    <property type="entry name" value="Diaminopimelate epimerase-like"/>
    <property type="match status" value="1"/>
</dbReference>
<reference evidence="1 2" key="1">
    <citation type="submission" date="2021-03" db="EMBL/GenBank/DDBJ databases">
        <title>Genomic Encyclopedia of Type Strains, Phase IV (KMG-IV): sequencing the most valuable type-strain genomes for metagenomic binning, comparative biology and taxonomic classification.</title>
        <authorList>
            <person name="Goeker M."/>
        </authorList>
    </citation>
    <scope>NUCLEOTIDE SEQUENCE [LARGE SCALE GENOMIC DNA]</scope>
    <source>
        <strain evidence="1 2">DSM 24004</strain>
    </source>
</reference>
<proteinExistence type="predicted"/>
<dbReference type="RefSeq" id="WP_209510297.1">
    <property type="nucleotide sequence ID" value="NZ_JAGGKS010000001.1"/>
</dbReference>
<name>A0ABS4GA35_9FIRM</name>
<sequence length="265" mass="29393">MSKFSVVIANPAGNITAFVLDQNIEKSNYIYLANKLMDIKEFGIEQVGFIKKPTVGGELRLEMMGGEFCGNATRSFGLYIANKNGETSEKTITVEISGCSNTLDVETNVTNDYARTSMPLPKVIDYIKLVNGQLLPVIVFEGIVHVIVEDEEVSNEMYEKVKKEVINKYNSEAFGLMFLKSDKLYITPVVYVRETDSLVYERSCGSGSISIAIYLAKNEKDGVFTYDIYQPGGIIETKVYKEKGKVVKATIGGKVTLSDIKTIHV</sequence>
<dbReference type="InterPro" id="IPR058944">
    <property type="entry name" value="CntK-like"/>
</dbReference>
<gene>
    <name evidence="1" type="ORF">J2Z76_000398</name>
</gene>
<dbReference type="EMBL" id="JAGGKS010000001">
    <property type="protein sequence ID" value="MBP1924545.1"/>
    <property type="molecule type" value="Genomic_DNA"/>
</dbReference>
<evidence type="ECO:0000313" key="1">
    <source>
        <dbReference type="EMBL" id="MBP1924545.1"/>
    </source>
</evidence>
<protein>
    <submittedName>
        <fullName evidence="1">Diaminopimelate epimerase</fullName>
    </submittedName>
</protein>